<evidence type="ECO:0000313" key="1">
    <source>
        <dbReference type="EMBL" id="QBK89723.1"/>
    </source>
</evidence>
<name>A0A481Z229_9VIRU</name>
<sequence length="55" mass="6460">MGSKLSKDVVDEKKKHLNTMLGPLLDESKYEPMPEPTKLDWLYNRTRTVRVSRNI</sequence>
<dbReference type="EMBL" id="MK500439">
    <property type="protein sequence ID" value="QBK89723.1"/>
    <property type="molecule type" value="Genomic_DNA"/>
</dbReference>
<proteinExistence type="predicted"/>
<protein>
    <submittedName>
        <fullName evidence="1">Uncharacterized protein</fullName>
    </submittedName>
</protein>
<gene>
    <name evidence="1" type="ORF">LCPAC101_00060</name>
</gene>
<organism evidence="1">
    <name type="scientific">Pithovirus LCPAC101</name>
    <dbReference type="NCBI Taxonomy" id="2506586"/>
    <lineage>
        <taxon>Viruses</taxon>
        <taxon>Pithoviruses</taxon>
    </lineage>
</organism>
<reference evidence="1" key="1">
    <citation type="journal article" date="2019" name="MBio">
        <title>Virus Genomes from Deep Sea Sediments Expand the Ocean Megavirome and Support Independent Origins of Viral Gigantism.</title>
        <authorList>
            <person name="Backstrom D."/>
            <person name="Yutin N."/>
            <person name="Jorgensen S.L."/>
            <person name="Dharamshi J."/>
            <person name="Homa F."/>
            <person name="Zaremba-Niedwiedzka K."/>
            <person name="Spang A."/>
            <person name="Wolf Y.I."/>
            <person name="Koonin E.V."/>
            <person name="Ettema T.J."/>
        </authorList>
    </citation>
    <scope>NUCLEOTIDE SEQUENCE</scope>
</reference>
<accession>A0A481Z229</accession>